<feature type="signal peptide" evidence="1">
    <location>
        <begin position="1"/>
        <end position="17"/>
    </location>
</feature>
<dbReference type="AlphaFoldDB" id="A0AA38LZY3"/>
<keyword evidence="3" id="KW-1185">Reference proteome</keyword>
<dbReference type="EMBL" id="JALNTZ010000912">
    <property type="protein sequence ID" value="KAJ3630036.1"/>
    <property type="molecule type" value="Genomic_DNA"/>
</dbReference>
<reference evidence="2" key="1">
    <citation type="journal article" date="2023" name="G3 (Bethesda)">
        <title>Whole genome assemblies of Zophobas morio and Tenebrio molitor.</title>
        <authorList>
            <person name="Kaur S."/>
            <person name="Stinson S.A."/>
            <person name="diCenzo G.C."/>
        </authorList>
    </citation>
    <scope>NUCLEOTIDE SEQUENCE</scope>
    <source>
        <strain evidence="2">QUZm001</strain>
    </source>
</reference>
<keyword evidence="1" id="KW-0732">Signal</keyword>
<evidence type="ECO:0000256" key="1">
    <source>
        <dbReference type="SAM" id="SignalP"/>
    </source>
</evidence>
<organism evidence="2 3">
    <name type="scientific">Zophobas morio</name>
    <dbReference type="NCBI Taxonomy" id="2755281"/>
    <lineage>
        <taxon>Eukaryota</taxon>
        <taxon>Metazoa</taxon>
        <taxon>Ecdysozoa</taxon>
        <taxon>Arthropoda</taxon>
        <taxon>Hexapoda</taxon>
        <taxon>Insecta</taxon>
        <taxon>Pterygota</taxon>
        <taxon>Neoptera</taxon>
        <taxon>Endopterygota</taxon>
        <taxon>Coleoptera</taxon>
        <taxon>Polyphaga</taxon>
        <taxon>Cucujiformia</taxon>
        <taxon>Tenebrionidae</taxon>
        <taxon>Zophobas</taxon>
    </lineage>
</organism>
<name>A0AA38LZY3_9CUCU</name>
<gene>
    <name evidence="2" type="ORF">Zmor_028491</name>
</gene>
<sequence>MTVLIIVIGGIIMGCSLLDEEVIIGKARLTVVLVSVSQSLRPKTFSPSGGFLRFSTTPGRMAGLLARYFPLFQSFGTLVGTRAPTPAEEGGFR</sequence>
<comment type="caution">
    <text evidence="2">The sequence shown here is derived from an EMBL/GenBank/DDBJ whole genome shotgun (WGS) entry which is preliminary data.</text>
</comment>
<dbReference type="Proteomes" id="UP001168821">
    <property type="component" value="Unassembled WGS sequence"/>
</dbReference>
<evidence type="ECO:0000313" key="3">
    <source>
        <dbReference type="Proteomes" id="UP001168821"/>
    </source>
</evidence>
<evidence type="ECO:0000313" key="2">
    <source>
        <dbReference type="EMBL" id="KAJ3630036.1"/>
    </source>
</evidence>
<feature type="chain" id="PRO_5041205971" description="Secreted protein" evidence="1">
    <location>
        <begin position="18"/>
        <end position="93"/>
    </location>
</feature>
<protein>
    <recommendedName>
        <fullName evidence="4">Secreted protein</fullName>
    </recommendedName>
</protein>
<accession>A0AA38LZY3</accession>
<evidence type="ECO:0008006" key="4">
    <source>
        <dbReference type="Google" id="ProtNLM"/>
    </source>
</evidence>
<proteinExistence type="predicted"/>